<evidence type="ECO:0000259" key="8">
    <source>
        <dbReference type="Pfam" id="PF02608"/>
    </source>
</evidence>
<evidence type="ECO:0000256" key="5">
    <source>
        <dbReference type="ARBA" id="ARBA00023136"/>
    </source>
</evidence>
<keyword evidence="6" id="KW-0449">Lipoprotein</keyword>
<dbReference type="Proteomes" id="UP000516361">
    <property type="component" value="Chromosome"/>
</dbReference>
<keyword evidence="4 7" id="KW-0732">Signal</keyword>
<keyword evidence="5" id="KW-0472">Membrane</keyword>
<feature type="chain" id="PRO_5028992789" evidence="7">
    <location>
        <begin position="20"/>
        <end position="365"/>
    </location>
</feature>
<dbReference type="CDD" id="cd06354">
    <property type="entry name" value="PBP1_PrnA-like"/>
    <property type="match status" value="1"/>
</dbReference>
<feature type="domain" description="ABC transporter substrate-binding protein PnrA-like" evidence="8">
    <location>
        <begin position="22"/>
        <end position="349"/>
    </location>
</feature>
<sequence length="365" mass="38970">MKKVLSMMLVLAFVVSSFALTVTMVSDTGGLGDKSFNDGTWAGVLRAKDELKANVKVLISKEQTDYVTNLSNAAKESDVVIAVGFMMTSALFDVAPQFPRTKFIGIDIAPSQGTTIPSNVALYLFKEQESAFLVGYLSASMTKTGKLGFIGGIEIPPVKRFEFGYRAGIKAYNEIHNKNVEAILGYAGGFGDVAKGKQMAMAQFAQGADIIFHAAGATGNGAFDAAKEKGLSFYGLDANATLKDIIDKYYEKGRGYFAVGVDSDQDYLAPGFGLASAMKRVDTAAFLGIKSSRSARSFKSGVHTLGLKENGVDISPMKYTKGMVSNSTFAELAYLSSLIKQGQVNVPDSEDGLASFDVTSVKFPF</sequence>
<organism evidence="9 10">
    <name type="scientific">Tepiditoga spiralis</name>
    <dbReference type="NCBI Taxonomy" id="2108365"/>
    <lineage>
        <taxon>Bacteria</taxon>
        <taxon>Thermotogati</taxon>
        <taxon>Thermotogota</taxon>
        <taxon>Thermotogae</taxon>
        <taxon>Petrotogales</taxon>
        <taxon>Petrotogaceae</taxon>
        <taxon>Tepiditoga</taxon>
    </lineage>
</organism>
<dbReference type="InterPro" id="IPR028082">
    <property type="entry name" value="Peripla_BP_I"/>
</dbReference>
<evidence type="ECO:0000256" key="2">
    <source>
        <dbReference type="ARBA" id="ARBA00008610"/>
    </source>
</evidence>
<dbReference type="PANTHER" id="PTHR34296">
    <property type="entry name" value="TRANSCRIPTIONAL ACTIVATOR PROTEIN MED"/>
    <property type="match status" value="1"/>
</dbReference>
<dbReference type="InParanoid" id="A0A7G1GBD7"/>
<evidence type="ECO:0000256" key="6">
    <source>
        <dbReference type="ARBA" id="ARBA00023288"/>
    </source>
</evidence>
<dbReference type="RefSeq" id="WP_190616052.1">
    <property type="nucleotide sequence ID" value="NZ_AP018712.1"/>
</dbReference>
<evidence type="ECO:0000313" key="10">
    <source>
        <dbReference type="Proteomes" id="UP000516361"/>
    </source>
</evidence>
<evidence type="ECO:0000256" key="7">
    <source>
        <dbReference type="SAM" id="SignalP"/>
    </source>
</evidence>
<dbReference type="SUPFAM" id="SSF53822">
    <property type="entry name" value="Periplasmic binding protein-like I"/>
    <property type="match status" value="1"/>
</dbReference>
<dbReference type="EMBL" id="AP018712">
    <property type="protein sequence ID" value="BBE30999.1"/>
    <property type="molecule type" value="Genomic_DNA"/>
</dbReference>
<dbReference type="InterPro" id="IPR003760">
    <property type="entry name" value="PnrA-like"/>
</dbReference>
<reference evidence="9 10" key="1">
    <citation type="submission" date="2018-06" db="EMBL/GenBank/DDBJ databases">
        <title>Genome sequencing of Oceanotoga sp. sy52.</title>
        <authorList>
            <person name="Mori K."/>
        </authorList>
    </citation>
    <scope>NUCLEOTIDE SEQUENCE [LARGE SCALE GENOMIC DNA]</scope>
    <source>
        <strain evidence="10">sy52</strain>
    </source>
</reference>
<dbReference type="Pfam" id="PF02608">
    <property type="entry name" value="Bmp"/>
    <property type="match status" value="1"/>
</dbReference>
<comment type="similarity">
    <text evidence="2">Belongs to the BMP lipoprotein family.</text>
</comment>
<dbReference type="KEGG" id="ocy:OSSY52_11400"/>
<evidence type="ECO:0000256" key="3">
    <source>
        <dbReference type="ARBA" id="ARBA00022475"/>
    </source>
</evidence>
<proteinExistence type="inferred from homology"/>
<comment type="subcellular location">
    <subcellularLocation>
        <location evidence="1">Cell membrane</location>
        <topology evidence="1">Lipid-anchor</topology>
    </subcellularLocation>
</comment>
<dbReference type="Gene3D" id="3.40.50.2300">
    <property type="match status" value="2"/>
</dbReference>
<name>A0A7G1GBD7_9BACT</name>
<evidence type="ECO:0000256" key="4">
    <source>
        <dbReference type="ARBA" id="ARBA00022729"/>
    </source>
</evidence>
<dbReference type="PANTHER" id="PTHR34296:SF2">
    <property type="entry name" value="ABC TRANSPORTER GUANOSINE-BINDING PROTEIN NUPN"/>
    <property type="match status" value="1"/>
</dbReference>
<protein>
    <submittedName>
        <fullName evidence="9">BMP family ABC transporter substrate-binding protein</fullName>
    </submittedName>
</protein>
<gene>
    <name evidence="9" type="ORF">OSSY52_11400</name>
</gene>
<dbReference type="InterPro" id="IPR050957">
    <property type="entry name" value="BMP_lipoprotein"/>
</dbReference>
<evidence type="ECO:0000256" key="1">
    <source>
        <dbReference type="ARBA" id="ARBA00004193"/>
    </source>
</evidence>
<keyword evidence="10" id="KW-1185">Reference proteome</keyword>
<evidence type="ECO:0000313" key="9">
    <source>
        <dbReference type="EMBL" id="BBE30999.1"/>
    </source>
</evidence>
<dbReference type="AlphaFoldDB" id="A0A7G1GBD7"/>
<dbReference type="GO" id="GO:0005886">
    <property type="term" value="C:plasma membrane"/>
    <property type="evidence" value="ECO:0007669"/>
    <property type="project" value="UniProtKB-SubCell"/>
</dbReference>
<keyword evidence="3" id="KW-1003">Cell membrane</keyword>
<dbReference type="FunCoup" id="A0A7G1GBD7">
    <property type="interactions" value="81"/>
</dbReference>
<feature type="signal peptide" evidence="7">
    <location>
        <begin position="1"/>
        <end position="19"/>
    </location>
</feature>
<accession>A0A7G1GBD7</accession>